<gene>
    <name evidence="2" type="ORF">SISSUDRAFT_1066166</name>
</gene>
<evidence type="ECO:0000256" key="1">
    <source>
        <dbReference type="SAM" id="Phobius"/>
    </source>
</evidence>
<keyword evidence="1" id="KW-1133">Transmembrane helix</keyword>
<protein>
    <submittedName>
        <fullName evidence="2">Uncharacterized protein</fullName>
    </submittedName>
</protein>
<name>A0A165YMR3_9AGAM</name>
<dbReference type="AlphaFoldDB" id="A0A165YMR3"/>
<keyword evidence="3" id="KW-1185">Reference proteome</keyword>
<evidence type="ECO:0000313" key="3">
    <source>
        <dbReference type="Proteomes" id="UP000076798"/>
    </source>
</evidence>
<dbReference type="EMBL" id="KV428243">
    <property type="protein sequence ID" value="KZT33414.1"/>
    <property type="molecule type" value="Genomic_DNA"/>
</dbReference>
<accession>A0A165YMR3</accession>
<evidence type="ECO:0000313" key="2">
    <source>
        <dbReference type="EMBL" id="KZT33414.1"/>
    </source>
</evidence>
<reference evidence="2 3" key="1">
    <citation type="journal article" date="2016" name="Mol. Biol. Evol.">
        <title>Comparative Genomics of Early-Diverging Mushroom-Forming Fungi Provides Insights into the Origins of Lignocellulose Decay Capabilities.</title>
        <authorList>
            <person name="Nagy L.G."/>
            <person name="Riley R."/>
            <person name="Tritt A."/>
            <person name="Adam C."/>
            <person name="Daum C."/>
            <person name="Floudas D."/>
            <person name="Sun H."/>
            <person name="Yadav J.S."/>
            <person name="Pangilinan J."/>
            <person name="Larsson K.H."/>
            <person name="Matsuura K."/>
            <person name="Barry K."/>
            <person name="Labutti K."/>
            <person name="Kuo R."/>
            <person name="Ohm R.A."/>
            <person name="Bhattacharya S.S."/>
            <person name="Shirouzu T."/>
            <person name="Yoshinaga Y."/>
            <person name="Martin F.M."/>
            <person name="Grigoriev I.V."/>
            <person name="Hibbett D.S."/>
        </authorList>
    </citation>
    <scope>NUCLEOTIDE SEQUENCE [LARGE SCALE GENOMIC DNA]</scope>
    <source>
        <strain evidence="2 3">HHB10207 ss-3</strain>
    </source>
</reference>
<organism evidence="2 3">
    <name type="scientific">Sistotremastrum suecicum HHB10207 ss-3</name>
    <dbReference type="NCBI Taxonomy" id="1314776"/>
    <lineage>
        <taxon>Eukaryota</taxon>
        <taxon>Fungi</taxon>
        <taxon>Dikarya</taxon>
        <taxon>Basidiomycota</taxon>
        <taxon>Agaricomycotina</taxon>
        <taxon>Agaricomycetes</taxon>
        <taxon>Sistotremastrales</taxon>
        <taxon>Sistotremastraceae</taxon>
        <taxon>Sistotremastrum</taxon>
    </lineage>
</organism>
<feature type="transmembrane region" description="Helical" evidence="1">
    <location>
        <begin position="102"/>
        <end position="124"/>
    </location>
</feature>
<sequence>MSYVPSLFLLPPLRRGCDIVYGWIQGLYAWQWIFVPIKSSYASSSSSSSFVIILHHSHPAESFIDLLFPRLAPSFLRLFVAFDLPSHPSSITFLSFDLTPRLWILEGITTVTAGLLGSLVLYAFRSTATYLTDSERAYLVWRQKYAYSEAGEDVHISWIIWHRILHARTVGKTFGFNTPDKQLMTVSLYVCAALVLLTNSYFSDCTTLKFLYLE</sequence>
<dbReference type="Proteomes" id="UP000076798">
    <property type="component" value="Unassembled WGS sequence"/>
</dbReference>
<keyword evidence="1" id="KW-0812">Transmembrane</keyword>
<dbReference type="OrthoDB" id="2962993at2759"/>
<feature type="transmembrane region" description="Helical" evidence="1">
    <location>
        <begin position="183"/>
        <end position="202"/>
    </location>
</feature>
<proteinExistence type="predicted"/>
<dbReference type="STRING" id="1314776.A0A165YMR3"/>
<keyword evidence="1" id="KW-0472">Membrane</keyword>